<evidence type="ECO:0000256" key="5">
    <source>
        <dbReference type="ARBA" id="ARBA00022801"/>
    </source>
</evidence>
<keyword evidence="5 8" id="KW-0378">Hydrolase</keyword>
<dbReference type="HAMAP" id="MF_00265">
    <property type="entry name" value="VapC_Nob1"/>
    <property type="match status" value="1"/>
</dbReference>
<protein>
    <recommendedName>
        <fullName evidence="8">Ribonuclease VapC</fullName>
        <shortName evidence="8">RNase VapC</shortName>
        <ecNumber evidence="8">3.1.-.-</ecNumber>
    </recommendedName>
    <alternativeName>
        <fullName evidence="8">Toxin VapC</fullName>
    </alternativeName>
</protein>
<comment type="similarity">
    <text evidence="7 8">Belongs to the PINc/VapC protein family.</text>
</comment>
<gene>
    <name evidence="8" type="primary">vapC</name>
    <name evidence="10" type="ORF">KAK11_03570</name>
</gene>
<keyword evidence="3 8" id="KW-0540">Nuclease</keyword>
<evidence type="ECO:0000313" key="11">
    <source>
        <dbReference type="Proteomes" id="UP000672097"/>
    </source>
</evidence>
<reference evidence="10 11" key="1">
    <citation type="submission" date="2021-04" db="EMBL/GenBank/DDBJ databases">
        <title>The genome sequence of type strain Ideonella paludis KCTC 32238.</title>
        <authorList>
            <person name="Liu Y."/>
        </authorList>
    </citation>
    <scope>NUCLEOTIDE SEQUENCE [LARGE SCALE GENOMIC DNA]</scope>
    <source>
        <strain evidence="10 11">KCTC 32238</strain>
    </source>
</reference>
<evidence type="ECO:0000256" key="4">
    <source>
        <dbReference type="ARBA" id="ARBA00022723"/>
    </source>
</evidence>
<comment type="function">
    <text evidence="8">Toxic component of a toxin-antitoxin (TA) system. An RNase.</text>
</comment>
<organism evidence="10 11">
    <name type="scientific">Ideonella paludis</name>
    <dbReference type="NCBI Taxonomy" id="1233411"/>
    <lineage>
        <taxon>Bacteria</taxon>
        <taxon>Pseudomonadati</taxon>
        <taxon>Pseudomonadota</taxon>
        <taxon>Betaproteobacteria</taxon>
        <taxon>Burkholderiales</taxon>
        <taxon>Sphaerotilaceae</taxon>
        <taxon>Ideonella</taxon>
    </lineage>
</organism>
<dbReference type="CDD" id="cd18740">
    <property type="entry name" value="PIN_VapC4-5_FitB-like"/>
    <property type="match status" value="1"/>
</dbReference>
<keyword evidence="11" id="KW-1185">Reference proteome</keyword>
<dbReference type="PANTHER" id="PTHR33653:SF1">
    <property type="entry name" value="RIBONUCLEASE VAPC2"/>
    <property type="match status" value="1"/>
</dbReference>
<dbReference type="RefSeq" id="WP_210806206.1">
    <property type="nucleotide sequence ID" value="NZ_JAGQDG010000001.1"/>
</dbReference>
<evidence type="ECO:0000313" key="10">
    <source>
        <dbReference type="EMBL" id="MBQ0934396.1"/>
    </source>
</evidence>
<dbReference type="EC" id="3.1.-.-" evidence="8"/>
<sequence length="132" mass="14573">MIRFMLDTNTVSDLLKGHAGVLHAVSQKPMAELCVSAITEAELRYGLAKRPQATRLHESVRQLLLRVQTLSWDAAVAQRYGMLRADLEAQGKTLSALDMQIAAHALALGLTLVSRDKAFAQVPALHLEDWTR</sequence>
<keyword evidence="4 8" id="KW-0479">Metal-binding</keyword>
<accession>A0ABS5DTC3</accession>
<name>A0ABS5DTC3_9BURK</name>
<evidence type="ECO:0000256" key="2">
    <source>
        <dbReference type="ARBA" id="ARBA00022649"/>
    </source>
</evidence>
<dbReference type="Pfam" id="PF01850">
    <property type="entry name" value="PIN"/>
    <property type="match status" value="1"/>
</dbReference>
<evidence type="ECO:0000256" key="8">
    <source>
        <dbReference type="HAMAP-Rule" id="MF_00265"/>
    </source>
</evidence>
<dbReference type="EMBL" id="JAGQDG010000001">
    <property type="protein sequence ID" value="MBQ0934396.1"/>
    <property type="molecule type" value="Genomic_DNA"/>
</dbReference>
<feature type="domain" description="PIN" evidence="9">
    <location>
        <begin position="5"/>
        <end position="123"/>
    </location>
</feature>
<comment type="caution">
    <text evidence="10">The sequence shown here is derived from an EMBL/GenBank/DDBJ whole genome shotgun (WGS) entry which is preliminary data.</text>
</comment>
<dbReference type="Gene3D" id="3.40.50.1010">
    <property type="entry name" value="5'-nuclease"/>
    <property type="match status" value="1"/>
</dbReference>
<dbReference type="InterPro" id="IPR050556">
    <property type="entry name" value="Type_II_TA_system_RNase"/>
</dbReference>
<dbReference type="Proteomes" id="UP000672097">
    <property type="component" value="Unassembled WGS sequence"/>
</dbReference>
<comment type="cofactor">
    <cofactor evidence="1 8">
        <name>Mg(2+)</name>
        <dbReference type="ChEBI" id="CHEBI:18420"/>
    </cofactor>
</comment>
<dbReference type="PANTHER" id="PTHR33653">
    <property type="entry name" value="RIBONUCLEASE VAPC2"/>
    <property type="match status" value="1"/>
</dbReference>
<keyword evidence="6 8" id="KW-0460">Magnesium</keyword>
<evidence type="ECO:0000256" key="6">
    <source>
        <dbReference type="ARBA" id="ARBA00022842"/>
    </source>
</evidence>
<keyword evidence="2 8" id="KW-1277">Toxin-antitoxin system</keyword>
<evidence type="ECO:0000256" key="7">
    <source>
        <dbReference type="ARBA" id="ARBA00038093"/>
    </source>
</evidence>
<evidence type="ECO:0000256" key="3">
    <source>
        <dbReference type="ARBA" id="ARBA00022722"/>
    </source>
</evidence>
<dbReference type="InterPro" id="IPR002716">
    <property type="entry name" value="PIN_dom"/>
</dbReference>
<evidence type="ECO:0000256" key="1">
    <source>
        <dbReference type="ARBA" id="ARBA00001946"/>
    </source>
</evidence>
<feature type="binding site" evidence="8">
    <location>
        <position position="98"/>
    </location>
    <ligand>
        <name>Mg(2+)</name>
        <dbReference type="ChEBI" id="CHEBI:18420"/>
    </ligand>
</feature>
<keyword evidence="8" id="KW-0800">Toxin</keyword>
<dbReference type="InterPro" id="IPR029060">
    <property type="entry name" value="PIN-like_dom_sf"/>
</dbReference>
<dbReference type="InterPro" id="IPR022907">
    <property type="entry name" value="VapC_family"/>
</dbReference>
<proteinExistence type="inferred from homology"/>
<dbReference type="SUPFAM" id="SSF88723">
    <property type="entry name" value="PIN domain-like"/>
    <property type="match status" value="1"/>
</dbReference>
<feature type="binding site" evidence="8">
    <location>
        <position position="7"/>
    </location>
    <ligand>
        <name>Mg(2+)</name>
        <dbReference type="ChEBI" id="CHEBI:18420"/>
    </ligand>
</feature>
<evidence type="ECO:0000259" key="9">
    <source>
        <dbReference type="Pfam" id="PF01850"/>
    </source>
</evidence>